<accession>A0A0C9XCG7</accession>
<evidence type="ECO:0000313" key="1">
    <source>
        <dbReference type="EMBL" id="KIK09945.1"/>
    </source>
</evidence>
<organism evidence="1 2">
    <name type="scientific">Laccaria amethystina LaAM-08-1</name>
    <dbReference type="NCBI Taxonomy" id="1095629"/>
    <lineage>
        <taxon>Eukaryota</taxon>
        <taxon>Fungi</taxon>
        <taxon>Dikarya</taxon>
        <taxon>Basidiomycota</taxon>
        <taxon>Agaricomycotina</taxon>
        <taxon>Agaricomycetes</taxon>
        <taxon>Agaricomycetidae</taxon>
        <taxon>Agaricales</taxon>
        <taxon>Agaricineae</taxon>
        <taxon>Hydnangiaceae</taxon>
        <taxon>Laccaria</taxon>
    </lineage>
</organism>
<dbReference type="AlphaFoldDB" id="A0A0C9XCG7"/>
<sequence>MQRRCRRCRCDGIAKVRNQVRRAPDSDVFPLEVWLSTSLVLRWSVVVMKRKWVGG</sequence>
<name>A0A0C9XCG7_9AGAR</name>
<reference evidence="2" key="2">
    <citation type="submission" date="2015-01" db="EMBL/GenBank/DDBJ databases">
        <title>Evolutionary Origins and Diversification of the Mycorrhizal Mutualists.</title>
        <authorList>
            <consortium name="DOE Joint Genome Institute"/>
            <consortium name="Mycorrhizal Genomics Consortium"/>
            <person name="Kohler A."/>
            <person name="Kuo A."/>
            <person name="Nagy L.G."/>
            <person name="Floudas D."/>
            <person name="Copeland A."/>
            <person name="Barry K.W."/>
            <person name="Cichocki N."/>
            <person name="Veneault-Fourrey C."/>
            <person name="LaButti K."/>
            <person name="Lindquist E.A."/>
            <person name="Lipzen A."/>
            <person name="Lundell T."/>
            <person name="Morin E."/>
            <person name="Murat C."/>
            <person name="Riley R."/>
            <person name="Ohm R."/>
            <person name="Sun H."/>
            <person name="Tunlid A."/>
            <person name="Henrissat B."/>
            <person name="Grigoriev I.V."/>
            <person name="Hibbett D.S."/>
            <person name="Martin F."/>
        </authorList>
    </citation>
    <scope>NUCLEOTIDE SEQUENCE [LARGE SCALE GENOMIC DNA]</scope>
    <source>
        <strain evidence="2">LaAM-08-1</strain>
    </source>
</reference>
<keyword evidence="2" id="KW-1185">Reference proteome</keyword>
<proteinExistence type="predicted"/>
<dbReference type="Proteomes" id="UP000054477">
    <property type="component" value="Unassembled WGS sequence"/>
</dbReference>
<dbReference type="EMBL" id="KN838537">
    <property type="protein sequence ID" value="KIK09945.1"/>
    <property type="molecule type" value="Genomic_DNA"/>
</dbReference>
<dbReference type="HOGENOM" id="CLU_3032693_0_0_1"/>
<protein>
    <submittedName>
        <fullName evidence="1">Uncharacterized protein</fullName>
    </submittedName>
</protein>
<evidence type="ECO:0000313" key="2">
    <source>
        <dbReference type="Proteomes" id="UP000054477"/>
    </source>
</evidence>
<gene>
    <name evidence="1" type="ORF">K443DRAFT_305689</name>
</gene>
<reference evidence="1 2" key="1">
    <citation type="submission" date="2014-04" db="EMBL/GenBank/DDBJ databases">
        <authorList>
            <consortium name="DOE Joint Genome Institute"/>
            <person name="Kuo A."/>
            <person name="Kohler A."/>
            <person name="Nagy L.G."/>
            <person name="Floudas D."/>
            <person name="Copeland A."/>
            <person name="Barry K.W."/>
            <person name="Cichocki N."/>
            <person name="Veneault-Fourrey C."/>
            <person name="LaButti K."/>
            <person name="Lindquist E.A."/>
            <person name="Lipzen A."/>
            <person name="Lundell T."/>
            <person name="Morin E."/>
            <person name="Murat C."/>
            <person name="Sun H."/>
            <person name="Tunlid A."/>
            <person name="Henrissat B."/>
            <person name="Grigoriev I.V."/>
            <person name="Hibbett D.S."/>
            <person name="Martin F."/>
            <person name="Nordberg H.P."/>
            <person name="Cantor M.N."/>
            <person name="Hua S.X."/>
        </authorList>
    </citation>
    <scope>NUCLEOTIDE SEQUENCE [LARGE SCALE GENOMIC DNA]</scope>
    <source>
        <strain evidence="1 2">LaAM-08-1</strain>
    </source>
</reference>